<dbReference type="eggNOG" id="COG2849">
    <property type="taxonomic scope" value="Bacteria"/>
</dbReference>
<keyword evidence="3" id="KW-1185">Reference proteome</keyword>
<reference evidence="2 3" key="1">
    <citation type="submission" date="2014-07" db="EMBL/GenBank/DDBJ databases">
        <title>Genome of Chryseobacterium formosense LMG 24722.</title>
        <authorList>
            <person name="Pipes S.E."/>
            <person name="Stropko S.J."/>
            <person name="Newman J.D."/>
        </authorList>
    </citation>
    <scope>NUCLEOTIDE SEQUENCE [LARGE SCALE GENOMIC DNA]</scope>
    <source>
        <strain evidence="2 3">LMG 24722</strain>
    </source>
</reference>
<dbReference type="RefSeq" id="WP_034677783.1">
    <property type="nucleotide sequence ID" value="NZ_FPAP01000002.1"/>
</dbReference>
<dbReference type="OrthoDB" id="830908at2"/>
<gene>
    <name evidence="2" type="ORF">IX39_14025</name>
</gene>
<feature type="chain" id="PRO_5001800443" description="Membrane-binding protein" evidence="1">
    <location>
        <begin position="20"/>
        <end position="835"/>
    </location>
</feature>
<protein>
    <recommendedName>
        <fullName evidence="4">Membrane-binding protein</fullName>
    </recommendedName>
</protein>
<dbReference type="Proteomes" id="UP000028713">
    <property type="component" value="Unassembled WGS sequence"/>
</dbReference>
<dbReference type="EMBL" id="JPRP01000002">
    <property type="protein sequence ID" value="KFE98548.1"/>
    <property type="molecule type" value="Genomic_DNA"/>
</dbReference>
<name>A0A085Z285_9FLAO</name>
<proteinExistence type="predicted"/>
<dbReference type="Gene3D" id="3.90.930.1">
    <property type="match status" value="2"/>
</dbReference>
<keyword evidence="1" id="KW-0732">Signal</keyword>
<evidence type="ECO:0008006" key="4">
    <source>
        <dbReference type="Google" id="ProtNLM"/>
    </source>
</evidence>
<dbReference type="InterPro" id="IPR011652">
    <property type="entry name" value="MORN_2"/>
</dbReference>
<feature type="signal peptide" evidence="1">
    <location>
        <begin position="1"/>
        <end position="19"/>
    </location>
</feature>
<sequence>MIKKSICIISFLLFITAFSQKSEPIYYDKEWKVTAKSNASYYRLMPQKELGELVLLQDFYMNGIPQFEGYTLKNNENAYVGDIVWYDENGNDENFKQYRNETKNLTLLYYYPNGKIRKKVQYKNGVKDGETVIYSTDGTVLMKGIYVKGKPESGSFERIKNNDDYDYNEKIQEVSSLDKGAHNDGEDLMVVPPPPPIPQTRGVEPQTIALLEPIGEVKNSSKKIKNRKAVTEKIFWANSKQIAQETVFAIDGGYYKSIEQRNYDKTGKLIQSLNEANFYDYGNDITNGLDYEYYLQNNFATEVKTIIKYAGKLRSGKTFSYFPNGKISTETLYKDGWKDGEEMVYDENGKLKSKRIYKENEPFQGNFDANAGAFIVNLNYVNGLKDGEAVVFDEEKQIVAKGIYKDGKPFNGTFVLQLDDRSDDYELINVDNFKKTGLQKVFGYRLENLEKTYMMKDDKLHGITTFYDKGEITGTLEYKNNVPYNGTLVSDEKAIIYKNGNLAEETYFKNRYNKEGIQKQKIYENGVLTKVKNYSFTISDKPQEFYEGILKNGKPFSGYFETEDDREFKQVDYFENGIRKFQYSNDYLKNMDNYQHQLYDIKSTYKGGEIFDGVEYKLNEKQFISRYWKNGVLKSFDWDLFAMHYFNRIHFELKGNVIEIKDMQANKKAEIKIEQSGNTFNKQLSIDGELVDSTRKEYLESKYKEGLILYREQDGKIFATKVDLADESVESSEGTELFYKVYMLVKESSNIQVSFNDLSEKFVSNKFMEETDENEIITGVQTDAEGKPKDGILITPTENNNYTLQLYMNRKLMKTIEKVSFDKIKDEIKKLERLD</sequence>
<evidence type="ECO:0000313" key="2">
    <source>
        <dbReference type="EMBL" id="KFE98548.1"/>
    </source>
</evidence>
<evidence type="ECO:0000313" key="3">
    <source>
        <dbReference type="Proteomes" id="UP000028713"/>
    </source>
</evidence>
<evidence type="ECO:0000256" key="1">
    <source>
        <dbReference type="SAM" id="SignalP"/>
    </source>
</evidence>
<dbReference type="SUPFAM" id="SSF82185">
    <property type="entry name" value="Histone H3 K4-specific methyltransferase SET7/9 N-terminal domain"/>
    <property type="match status" value="2"/>
</dbReference>
<dbReference type="STRING" id="236814.IX39_14025"/>
<dbReference type="Pfam" id="PF07661">
    <property type="entry name" value="MORN_2"/>
    <property type="match status" value="3"/>
</dbReference>
<dbReference type="AlphaFoldDB" id="A0A085Z285"/>
<dbReference type="Gene3D" id="2.20.110.10">
    <property type="entry name" value="Histone H3 K4-specific methyltransferase SET7/9 N-terminal domain"/>
    <property type="match status" value="1"/>
</dbReference>
<organism evidence="2 3">
    <name type="scientific">Chryseobacterium formosense</name>
    <dbReference type="NCBI Taxonomy" id="236814"/>
    <lineage>
        <taxon>Bacteria</taxon>
        <taxon>Pseudomonadati</taxon>
        <taxon>Bacteroidota</taxon>
        <taxon>Flavobacteriia</taxon>
        <taxon>Flavobacteriales</taxon>
        <taxon>Weeksellaceae</taxon>
        <taxon>Chryseobacterium group</taxon>
        <taxon>Chryseobacterium</taxon>
    </lineage>
</organism>
<comment type="caution">
    <text evidence="2">The sequence shown here is derived from an EMBL/GenBank/DDBJ whole genome shotgun (WGS) entry which is preliminary data.</text>
</comment>
<accession>A0A085Z285</accession>